<dbReference type="PROSITE" id="PS51352">
    <property type="entry name" value="THIOREDOXIN_2"/>
    <property type="match status" value="1"/>
</dbReference>
<evidence type="ECO:0000256" key="1">
    <source>
        <dbReference type="ARBA" id="ARBA00004196"/>
    </source>
</evidence>
<dbReference type="InterPro" id="IPR050553">
    <property type="entry name" value="Thioredoxin_ResA/DsbE_sf"/>
</dbReference>
<keyword evidence="6" id="KW-1185">Reference proteome</keyword>
<dbReference type="PANTHER" id="PTHR42852:SF18">
    <property type="entry name" value="CHROMOSOME UNDETERMINED SCAFFOLD_47, WHOLE GENOME SHOTGUN SEQUENCE"/>
    <property type="match status" value="1"/>
</dbReference>
<dbReference type="GO" id="GO:0017004">
    <property type="term" value="P:cytochrome complex assembly"/>
    <property type="evidence" value="ECO:0007669"/>
    <property type="project" value="UniProtKB-KW"/>
</dbReference>
<keyword evidence="2" id="KW-0201">Cytochrome c-type biogenesis</keyword>
<feature type="domain" description="Thioredoxin" evidence="4">
    <location>
        <begin position="41"/>
        <end position="207"/>
    </location>
</feature>
<name>A0A2N8KWR8_9BURK</name>
<accession>A0A2N8KWR8</accession>
<gene>
    <name evidence="5" type="ORF">C1O66_10460</name>
</gene>
<dbReference type="InterPro" id="IPR036249">
    <property type="entry name" value="Thioredoxin-like_sf"/>
</dbReference>
<dbReference type="InterPro" id="IPR013740">
    <property type="entry name" value="Redoxin"/>
</dbReference>
<proteinExistence type="predicted"/>
<reference evidence="5 6" key="1">
    <citation type="submission" date="2018-01" db="EMBL/GenBank/DDBJ databases">
        <title>Draft genome sequence of Paucibacter aquatile CR182 isolated from freshwater of the Nakdong River.</title>
        <authorList>
            <person name="Choi A."/>
            <person name="Chung E.J."/>
        </authorList>
    </citation>
    <scope>NUCLEOTIDE SEQUENCE [LARGE SCALE GENOMIC DNA]</scope>
    <source>
        <strain evidence="5 6">CR182</strain>
    </source>
</reference>
<dbReference type="PANTHER" id="PTHR42852">
    <property type="entry name" value="THIOL:DISULFIDE INTERCHANGE PROTEIN DSBE"/>
    <property type="match status" value="1"/>
</dbReference>
<dbReference type="Pfam" id="PF08534">
    <property type="entry name" value="Redoxin"/>
    <property type="match status" value="1"/>
</dbReference>
<dbReference type="InterPro" id="IPR017937">
    <property type="entry name" value="Thioredoxin_CS"/>
</dbReference>
<dbReference type="InterPro" id="IPR013766">
    <property type="entry name" value="Thioredoxin_domain"/>
</dbReference>
<evidence type="ECO:0000259" key="4">
    <source>
        <dbReference type="PROSITE" id="PS51352"/>
    </source>
</evidence>
<comment type="caution">
    <text evidence="5">The sequence shown here is derived from an EMBL/GenBank/DDBJ whole genome shotgun (WGS) entry which is preliminary data.</text>
</comment>
<evidence type="ECO:0000313" key="6">
    <source>
        <dbReference type="Proteomes" id="UP000235916"/>
    </source>
</evidence>
<dbReference type="EMBL" id="POSP01000003">
    <property type="protein sequence ID" value="PND37907.1"/>
    <property type="molecule type" value="Genomic_DNA"/>
</dbReference>
<keyword evidence="3" id="KW-0676">Redox-active center</keyword>
<dbReference type="GO" id="GO:0015036">
    <property type="term" value="F:disulfide oxidoreductase activity"/>
    <property type="evidence" value="ECO:0007669"/>
    <property type="project" value="UniProtKB-ARBA"/>
</dbReference>
<evidence type="ECO:0000256" key="2">
    <source>
        <dbReference type="ARBA" id="ARBA00022748"/>
    </source>
</evidence>
<dbReference type="RefSeq" id="WP_102767827.1">
    <property type="nucleotide sequence ID" value="NZ_POSP01000003.1"/>
</dbReference>
<comment type="subcellular location">
    <subcellularLocation>
        <location evidence="1">Cell envelope</location>
    </subcellularLocation>
</comment>
<evidence type="ECO:0000313" key="5">
    <source>
        <dbReference type="EMBL" id="PND37907.1"/>
    </source>
</evidence>
<dbReference type="OrthoDB" id="9811352at2"/>
<dbReference type="SUPFAM" id="SSF52833">
    <property type="entry name" value="Thioredoxin-like"/>
    <property type="match status" value="1"/>
</dbReference>
<dbReference type="Proteomes" id="UP000235916">
    <property type="component" value="Unassembled WGS sequence"/>
</dbReference>
<dbReference type="InterPro" id="IPR006311">
    <property type="entry name" value="TAT_signal"/>
</dbReference>
<dbReference type="Gene3D" id="3.40.30.10">
    <property type="entry name" value="Glutaredoxin"/>
    <property type="match status" value="1"/>
</dbReference>
<organism evidence="5 6">
    <name type="scientific">Kinneretia aquatilis</name>
    <dbReference type="NCBI Taxonomy" id="2070761"/>
    <lineage>
        <taxon>Bacteria</taxon>
        <taxon>Pseudomonadati</taxon>
        <taxon>Pseudomonadota</taxon>
        <taxon>Betaproteobacteria</taxon>
        <taxon>Burkholderiales</taxon>
        <taxon>Sphaerotilaceae</taxon>
        <taxon>Roseateles</taxon>
    </lineage>
</organism>
<dbReference type="PROSITE" id="PS00194">
    <property type="entry name" value="THIOREDOXIN_1"/>
    <property type="match status" value="1"/>
</dbReference>
<dbReference type="AlphaFoldDB" id="A0A2N8KWR8"/>
<evidence type="ECO:0000256" key="3">
    <source>
        <dbReference type="ARBA" id="ARBA00023284"/>
    </source>
</evidence>
<dbReference type="CDD" id="cd02966">
    <property type="entry name" value="TlpA_like_family"/>
    <property type="match status" value="1"/>
</dbReference>
<sequence length="209" mass="21842">MSKQPLASSSDTTPVSRGRRWALRALAGAAGLGGLYLGIRTAPQAPAPAGSAASAALPPEGAASLPAAETELWAGSFERPEGGELRLADFRGQKLLINFWATWCPPCVKELPELAEFQREFKAQGWQVVGLAVDAPTPVRAFLQKLPLDFPQGLAGLTGTQLARTLGNSQGGLPFSVALGADGLVQWRKTGATSLAELREMAASPAAKR</sequence>
<protein>
    <submittedName>
        <fullName evidence="5">Redoxin</fullName>
    </submittedName>
</protein>
<dbReference type="GO" id="GO:0030313">
    <property type="term" value="C:cell envelope"/>
    <property type="evidence" value="ECO:0007669"/>
    <property type="project" value="UniProtKB-SubCell"/>
</dbReference>
<dbReference type="PROSITE" id="PS51318">
    <property type="entry name" value="TAT"/>
    <property type="match status" value="1"/>
</dbReference>